<feature type="transmembrane region" description="Helical" evidence="1">
    <location>
        <begin position="269"/>
        <end position="289"/>
    </location>
</feature>
<feature type="transmembrane region" description="Helical" evidence="1">
    <location>
        <begin position="12"/>
        <end position="30"/>
    </location>
</feature>
<dbReference type="Proteomes" id="UP000541470">
    <property type="component" value="Unassembled WGS sequence"/>
</dbReference>
<protein>
    <submittedName>
        <fullName evidence="3">DMT family transporter</fullName>
    </submittedName>
</protein>
<proteinExistence type="predicted"/>
<dbReference type="SUPFAM" id="SSF103481">
    <property type="entry name" value="Multidrug resistance efflux transporter EmrE"/>
    <property type="match status" value="2"/>
</dbReference>
<dbReference type="InterPro" id="IPR037185">
    <property type="entry name" value="EmrE-like"/>
</dbReference>
<organism evidence="3 4">
    <name type="scientific">Rhizobium terricola</name>
    <dbReference type="NCBI Taxonomy" id="2728849"/>
    <lineage>
        <taxon>Bacteria</taxon>
        <taxon>Pseudomonadati</taxon>
        <taxon>Pseudomonadota</taxon>
        <taxon>Alphaproteobacteria</taxon>
        <taxon>Hyphomicrobiales</taxon>
        <taxon>Rhizobiaceae</taxon>
        <taxon>Rhizobium/Agrobacterium group</taxon>
        <taxon>Rhizobium</taxon>
    </lineage>
</organism>
<evidence type="ECO:0000313" key="4">
    <source>
        <dbReference type="Proteomes" id="UP000541470"/>
    </source>
</evidence>
<keyword evidence="1" id="KW-1133">Transmembrane helix</keyword>
<feature type="domain" description="EamA" evidence="2">
    <location>
        <begin position="8"/>
        <end position="139"/>
    </location>
</feature>
<dbReference type="Pfam" id="PF00892">
    <property type="entry name" value="EamA"/>
    <property type="match status" value="2"/>
</dbReference>
<feature type="transmembrane region" description="Helical" evidence="1">
    <location>
        <begin position="68"/>
        <end position="88"/>
    </location>
</feature>
<dbReference type="PANTHER" id="PTHR22911:SF102">
    <property type="entry name" value="MEMBRANE PROTEIN"/>
    <property type="match status" value="1"/>
</dbReference>
<dbReference type="RefSeq" id="WP_169591621.1">
    <property type="nucleotide sequence ID" value="NZ_JABBGK010000002.1"/>
</dbReference>
<evidence type="ECO:0000313" key="3">
    <source>
        <dbReference type="EMBL" id="NML75138.1"/>
    </source>
</evidence>
<evidence type="ECO:0000259" key="2">
    <source>
        <dbReference type="Pfam" id="PF00892"/>
    </source>
</evidence>
<accession>A0A7Y0AX60</accession>
<dbReference type="PANTHER" id="PTHR22911">
    <property type="entry name" value="ACYL-MALONYL CONDENSING ENZYME-RELATED"/>
    <property type="match status" value="1"/>
</dbReference>
<feature type="transmembrane region" description="Helical" evidence="1">
    <location>
        <begin position="151"/>
        <end position="173"/>
    </location>
</feature>
<name>A0A7Y0AX60_9HYPH</name>
<feature type="transmembrane region" description="Helical" evidence="1">
    <location>
        <begin position="214"/>
        <end position="234"/>
    </location>
</feature>
<keyword evidence="1" id="KW-0812">Transmembrane</keyword>
<feature type="transmembrane region" description="Helical" evidence="1">
    <location>
        <begin position="36"/>
        <end position="56"/>
    </location>
</feature>
<comment type="caution">
    <text evidence="3">The sequence shown here is derived from an EMBL/GenBank/DDBJ whole genome shotgun (WGS) entry which is preliminary data.</text>
</comment>
<keyword evidence="4" id="KW-1185">Reference proteome</keyword>
<feature type="transmembrane region" description="Helical" evidence="1">
    <location>
        <begin position="241"/>
        <end position="263"/>
    </location>
</feature>
<dbReference type="EMBL" id="JABBGK010000002">
    <property type="protein sequence ID" value="NML75138.1"/>
    <property type="molecule type" value="Genomic_DNA"/>
</dbReference>
<dbReference type="GO" id="GO:0016020">
    <property type="term" value="C:membrane"/>
    <property type="evidence" value="ECO:0007669"/>
    <property type="project" value="InterPro"/>
</dbReference>
<dbReference type="AlphaFoldDB" id="A0A7Y0AX60"/>
<feature type="transmembrane region" description="Helical" evidence="1">
    <location>
        <begin position="94"/>
        <end position="116"/>
    </location>
</feature>
<sequence>MTGPHTRGILEMTAAMVVSGTIGWFVVTSGEPPVDVVFWRCLFALPALVAICLAGGHLRVSLLDRRKLMLAVGGGVALVLNWLALFSAYPLASISVATIVYNVQPFLLVGLGLAFLNEPISRDRLAWLAVAFAGTAVMTLGGAQIGSPTGAGGYLLGIFLSLAAAFFYALAALAARKLRGTPPQLIALIQVATGVLMLAPLADWDTLPTGLGTWSVLVTLGFVHTGLMYALLYGAIQKLPVALTGTLSFLYPVVAVAVDLFAFGHVLTLTQAIGGGAILFAAIATTLNWSPFQLKTPAAPGDRP</sequence>
<dbReference type="InterPro" id="IPR000620">
    <property type="entry name" value="EamA_dom"/>
</dbReference>
<feature type="transmembrane region" description="Helical" evidence="1">
    <location>
        <begin position="185"/>
        <end position="202"/>
    </location>
</feature>
<evidence type="ECO:0000256" key="1">
    <source>
        <dbReference type="SAM" id="Phobius"/>
    </source>
</evidence>
<feature type="domain" description="EamA" evidence="2">
    <location>
        <begin position="156"/>
        <end position="285"/>
    </location>
</feature>
<gene>
    <name evidence="3" type="ORF">HHL25_13480</name>
</gene>
<feature type="transmembrane region" description="Helical" evidence="1">
    <location>
        <begin position="125"/>
        <end position="145"/>
    </location>
</feature>
<keyword evidence="1" id="KW-0472">Membrane</keyword>
<reference evidence="3 4" key="1">
    <citation type="submission" date="2020-04" db="EMBL/GenBank/DDBJ databases">
        <title>Rhizobium sp. S-51 isolated from soil.</title>
        <authorList>
            <person name="Dahal R.H."/>
        </authorList>
    </citation>
    <scope>NUCLEOTIDE SEQUENCE [LARGE SCALE GENOMIC DNA]</scope>
    <source>
        <strain evidence="3 4">S-51</strain>
    </source>
</reference>